<reference evidence="1 2" key="1">
    <citation type="submission" date="2018-12" db="EMBL/GenBank/DDBJ databases">
        <authorList>
            <person name="Criscuolo A."/>
        </authorList>
    </citation>
    <scope>NUCLEOTIDE SEQUENCE [LARGE SCALE GENOMIC DNA]</scope>
    <source>
        <strain evidence="1">ACIP1116241</strain>
    </source>
</reference>
<protein>
    <submittedName>
        <fullName evidence="1">Uncharacterized protein</fullName>
    </submittedName>
</protein>
<accession>A0A447IKG2</accession>
<keyword evidence="2" id="KW-1185">Reference proteome</keyword>
<name>A0A447IKG2_9RHOB</name>
<proteinExistence type="predicted"/>
<dbReference type="EMBL" id="UZWE01000024">
    <property type="protein sequence ID" value="VDS07930.1"/>
    <property type="molecule type" value="Genomic_DNA"/>
</dbReference>
<dbReference type="AlphaFoldDB" id="A0A447IKG2"/>
<gene>
    <name evidence="1" type="ORF">PARHAE_01110</name>
</gene>
<evidence type="ECO:0000313" key="1">
    <source>
        <dbReference type="EMBL" id="VDS07930.1"/>
    </source>
</evidence>
<sequence>MAFFTFIGEFLMLIALGDLVRAAIQGDWE</sequence>
<dbReference type="Proteomes" id="UP000270743">
    <property type="component" value="Unassembled WGS sequence"/>
</dbReference>
<organism evidence="1 2">
    <name type="scientific">Paracoccus haematequi</name>
    <dbReference type="NCBI Taxonomy" id="2491866"/>
    <lineage>
        <taxon>Bacteria</taxon>
        <taxon>Pseudomonadati</taxon>
        <taxon>Pseudomonadota</taxon>
        <taxon>Alphaproteobacteria</taxon>
        <taxon>Rhodobacterales</taxon>
        <taxon>Paracoccaceae</taxon>
        <taxon>Paracoccus</taxon>
    </lineage>
</organism>
<evidence type="ECO:0000313" key="2">
    <source>
        <dbReference type="Proteomes" id="UP000270743"/>
    </source>
</evidence>